<evidence type="ECO:0000256" key="21">
    <source>
        <dbReference type="SAM" id="MobiDB-lite"/>
    </source>
</evidence>
<evidence type="ECO:0000256" key="1">
    <source>
        <dbReference type="ARBA" id="ARBA00001947"/>
    </source>
</evidence>
<evidence type="ECO:0000256" key="19">
    <source>
        <dbReference type="ARBA" id="ARBA00079437"/>
    </source>
</evidence>
<evidence type="ECO:0000256" key="4">
    <source>
        <dbReference type="ARBA" id="ARBA00022448"/>
    </source>
</evidence>
<feature type="compositionally biased region" description="Polar residues" evidence="21">
    <location>
        <begin position="613"/>
        <end position="636"/>
    </location>
</feature>
<keyword evidence="6" id="KW-0677">Repeat</keyword>
<dbReference type="InParanoid" id="B3S2D4"/>
<feature type="compositionally biased region" description="Polar residues" evidence="21">
    <location>
        <begin position="829"/>
        <end position="847"/>
    </location>
</feature>
<evidence type="ECO:0000256" key="2">
    <source>
        <dbReference type="ARBA" id="ARBA00004126"/>
    </source>
</evidence>
<accession>B3S2D4</accession>
<feature type="compositionally biased region" description="Low complexity" evidence="21">
    <location>
        <begin position="782"/>
        <end position="797"/>
    </location>
</feature>
<dbReference type="GO" id="GO:0005643">
    <property type="term" value="C:nuclear pore"/>
    <property type="evidence" value="ECO:0007669"/>
    <property type="project" value="UniProtKB-SubCell"/>
</dbReference>
<dbReference type="AlphaFoldDB" id="B3S2D4"/>
<dbReference type="GO" id="GO:0031965">
    <property type="term" value="C:nuclear membrane"/>
    <property type="evidence" value="ECO:0007669"/>
    <property type="project" value="UniProtKB-SubCell"/>
</dbReference>
<dbReference type="GO" id="GO:0051028">
    <property type="term" value="P:mRNA transport"/>
    <property type="evidence" value="ECO:0007669"/>
    <property type="project" value="UniProtKB-KW"/>
</dbReference>
<dbReference type="PhylomeDB" id="B3S2D4"/>
<evidence type="ECO:0000256" key="5">
    <source>
        <dbReference type="ARBA" id="ARBA00022723"/>
    </source>
</evidence>
<keyword evidence="14" id="KW-0472">Membrane</keyword>
<keyword evidence="11" id="KW-0811">Translocation</keyword>
<reference evidence="23 24" key="1">
    <citation type="journal article" date="2008" name="Nature">
        <title>The Trichoplax genome and the nature of placozoans.</title>
        <authorList>
            <person name="Srivastava M."/>
            <person name="Begovic E."/>
            <person name="Chapman J."/>
            <person name="Putnam N.H."/>
            <person name="Hellsten U."/>
            <person name="Kawashima T."/>
            <person name="Kuo A."/>
            <person name="Mitros T."/>
            <person name="Salamov A."/>
            <person name="Carpenter M.L."/>
            <person name="Signorovitch A.Y."/>
            <person name="Moreno M.A."/>
            <person name="Kamm K."/>
            <person name="Grimwood J."/>
            <person name="Schmutz J."/>
            <person name="Shapiro H."/>
            <person name="Grigoriev I.V."/>
            <person name="Buss L.W."/>
            <person name="Schierwater B."/>
            <person name="Dellaporta S.L."/>
            <person name="Rokhsar D.S."/>
        </authorList>
    </citation>
    <scope>NUCLEOTIDE SEQUENCE [LARGE SCALE GENOMIC DNA]</scope>
    <source>
        <strain evidence="23 24">Grell-BS-1999</strain>
    </source>
</reference>
<keyword evidence="13" id="KW-0906">Nuclear pore complex</keyword>
<evidence type="ECO:0000256" key="9">
    <source>
        <dbReference type="ARBA" id="ARBA00022833"/>
    </source>
</evidence>
<comment type="subcellular location">
    <subcellularLocation>
        <location evidence="2">Nucleus membrane</location>
    </subcellularLocation>
    <subcellularLocation>
        <location evidence="3">Nucleus</location>
        <location evidence="3">Nuclear pore complex</location>
    </subcellularLocation>
</comment>
<keyword evidence="4" id="KW-0813">Transport</keyword>
<dbReference type="GO" id="GO:0008270">
    <property type="term" value="F:zinc ion binding"/>
    <property type="evidence" value="ECO:0007669"/>
    <property type="project" value="UniProtKB-KW"/>
</dbReference>
<dbReference type="HOGENOM" id="CLU_322209_0_0_1"/>
<feature type="region of interest" description="Disordered" evidence="21">
    <location>
        <begin position="119"/>
        <end position="138"/>
    </location>
</feature>
<evidence type="ECO:0000256" key="11">
    <source>
        <dbReference type="ARBA" id="ARBA00023010"/>
    </source>
</evidence>
<evidence type="ECO:0000256" key="7">
    <source>
        <dbReference type="ARBA" id="ARBA00022771"/>
    </source>
</evidence>
<dbReference type="CTD" id="6755202"/>
<keyword evidence="24" id="KW-1185">Reference proteome</keyword>
<dbReference type="OMA" id="RATDSKC"/>
<keyword evidence="10" id="KW-0653">Protein transport</keyword>
<dbReference type="PANTHER" id="PTHR23193:SF23">
    <property type="entry name" value="NUCLEAR PORE COMPLEX PROTEIN NUP153"/>
    <property type="match status" value="1"/>
</dbReference>
<evidence type="ECO:0000313" key="23">
    <source>
        <dbReference type="EMBL" id="EDV23397.1"/>
    </source>
</evidence>
<feature type="region of interest" description="Disordered" evidence="21">
    <location>
        <begin position="258"/>
        <end position="297"/>
    </location>
</feature>
<dbReference type="PANTHER" id="PTHR23193">
    <property type="entry name" value="NUCLEAR PORE COMPLEX PROTEIN NUP"/>
    <property type="match status" value="1"/>
</dbReference>
<evidence type="ECO:0000256" key="15">
    <source>
        <dbReference type="ARBA" id="ARBA00023242"/>
    </source>
</evidence>
<dbReference type="PROSITE" id="PS50199">
    <property type="entry name" value="ZF_RANBP2_2"/>
    <property type="match status" value="1"/>
</dbReference>
<dbReference type="GO" id="GO:0015031">
    <property type="term" value="P:protein transport"/>
    <property type="evidence" value="ECO:0007669"/>
    <property type="project" value="UniProtKB-KW"/>
</dbReference>
<dbReference type="PROSITE" id="PS01358">
    <property type="entry name" value="ZF_RANBP2_1"/>
    <property type="match status" value="1"/>
</dbReference>
<evidence type="ECO:0000256" key="20">
    <source>
        <dbReference type="PROSITE-ProRule" id="PRU00322"/>
    </source>
</evidence>
<feature type="compositionally biased region" description="Polar residues" evidence="21">
    <location>
        <begin position="125"/>
        <end position="138"/>
    </location>
</feature>
<evidence type="ECO:0000256" key="14">
    <source>
        <dbReference type="ARBA" id="ARBA00023136"/>
    </source>
</evidence>
<dbReference type="SMART" id="SM00547">
    <property type="entry name" value="ZnF_RBZ"/>
    <property type="match status" value="1"/>
</dbReference>
<evidence type="ECO:0000256" key="10">
    <source>
        <dbReference type="ARBA" id="ARBA00022927"/>
    </source>
</evidence>
<organism evidence="23 24">
    <name type="scientific">Trichoplax adhaerens</name>
    <name type="common">Trichoplax reptans</name>
    <dbReference type="NCBI Taxonomy" id="10228"/>
    <lineage>
        <taxon>Eukaryota</taxon>
        <taxon>Metazoa</taxon>
        <taxon>Placozoa</taxon>
        <taxon>Uniplacotomia</taxon>
        <taxon>Trichoplacea</taxon>
        <taxon>Trichoplacidae</taxon>
        <taxon>Trichoplax</taxon>
    </lineage>
</organism>
<evidence type="ECO:0000259" key="22">
    <source>
        <dbReference type="PROSITE" id="PS50199"/>
    </source>
</evidence>
<feature type="compositionally biased region" description="Low complexity" evidence="21">
    <location>
        <begin position="667"/>
        <end position="681"/>
    </location>
</feature>
<feature type="compositionally biased region" description="Polar residues" evidence="21">
    <location>
        <begin position="314"/>
        <end position="339"/>
    </location>
</feature>
<keyword evidence="15" id="KW-0539">Nucleus</keyword>
<comment type="similarity">
    <text evidence="16">Belongs to the NUP153 family.</text>
</comment>
<feature type="region of interest" description="Disordered" evidence="21">
    <location>
        <begin position="868"/>
        <end position="899"/>
    </location>
</feature>
<feature type="domain" description="RanBP2-type" evidence="22">
    <location>
        <begin position="144"/>
        <end position="173"/>
    </location>
</feature>
<evidence type="ECO:0000256" key="12">
    <source>
        <dbReference type="ARBA" id="ARBA00023125"/>
    </source>
</evidence>
<keyword evidence="12" id="KW-0238">DNA-binding</keyword>
<feature type="compositionally biased region" description="Polar residues" evidence="21">
    <location>
        <begin position="798"/>
        <end position="822"/>
    </location>
</feature>
<dbReference type="FunFam" id="4.10.1060.10:FF:000001">
    <property type="entry name" value="Nuclear pore complex protein Nup153"/>
    <property type="match status" value="1"/>
</dbReference>
<feature type="compositionally biased region" description="Basic and acidic residues" evidence="21">
    <location>
        <begin position="343"/>
        <end position="365"/>
    </location>
</feature>
<feature type="region of interest" description="Disordered" evidence="21">
    <location>
        <begin position="168"/>
        <end position="202"/>
    </location>
</feature>
<feature type="compositionally biased region" description="Basic and acidic residues" evidence="21">
    <location>
        <begin position="179"/>
        <end position="189"/>
    </location>
</feature>
<dbReference type="InterPro" id="IPR036443">
    <property type="entry name" value="Znf_RanBP2_sf"/>
</dbReference>
<keyword evidence="8" id="KW-0509">mRNA transport</keyword>
<dbReference type="Gene3D" id="4.10.1060.10">
    <property type="entry name" value="Zinc finger, RanBP2-type"/>
    <property type="match status" value="1"/>
</dbReference>
<feature type="compositionally biased region" description="Polar residues" evidence="21">
    <location>
        <begin position="749"/>
        <end position="781"/>
    </location>
</feature>
<dbReference type="GeneID" id="6755202"/>
<dbReference type="InterPro" id="IPR001876">
    <property type="entry name" value="Znf_RanBP2"/>
</dbReference>
<dbReference type="STRING" id="10228.B3S2D4"/>
<feature type="compositionally biased region" description="Polar residues" evidence="21">
    <location>
        <begin position="281"/>
        <end position="297"/>
    </location>
</feature>
<feature type="region of interest" description="Disordered" evidence="21">
    <location>
        <begin position="613"/>
        <end position="651"/>
    </location>
</feature>
<evidence type="ECO:0000256" key="8">
    <source>
        <dbReference type="ARBA" id="ARBA00022816"/>
    </source>
</evidence>
<dbReference type="SUPFAM" id="SSF90209">
    <property type="entry name" value="Ran binding protein zinc finger-like"/>
    <property type="match status" value="1"/>
</dbReference>
<dbReference type="GO" id="GO:0003677">
    <property type="term" value="F:DNA binding"/>
    <property type="evidence" value="ECO:0007669"/>
    <property type="project" value="UniProtKB-KW"/>
</dbReference>
<feature type="compositionally biased region" description="Low complexity" evidence="21">
    <location>
        <begin position="637"/>
        <end position="649"/>
    </location>
</feature>
<feature type="compositionally biased region" description="Basic residues" evidence="21">
    <location>
        <begin position="887"/>
        <end position="899"/>
    </location>
</feature>
<feature type="compositionally biased region" description="Polar residues" evidence="21">
    <location>
        <begin position="868"/>
        <end position="881"/>
    </location>
</feature>
<dbReference type="OrthoDB" id="79830at2759"/>
<evidence type="ECO:0000256" key="3">
    <source>
        <dbReference type="ARBA" id="ARBA00004567"/>
    </source>
</evidence>
<protein>
    <recommendedName>
        <fullName evidence="17">Nuclear pore complex protein Nup153</fullName>
    </recommendedName>
    <alternativeName>
        <fullName evidence="19">153 kDa nucleoporin</fullName>
    </alternativeName>
    <alternativeName>
        <fullName evidence="18">Nucleoporin Nup153</fullName>
    </alternativeName>
</protein>
<feature type="compositionally biased region" description="Low complexity" evidence="21">
    <location>
        <begin position="728"/>
        <end position="748"/>
    </location>
</feature>
<sequence>MENKIDQFSFGNSTESKAKMGLTDKDSHNIKVDFNKSPLLVSVPESKNPSKSDSKVPNLWSKSNDQDTSECQTSLIRNNQSESKCIAYQDSKVVPTKTADEKKPLNLFTVPDEKNIACETKKPATDSQPSDTKTPSLWNKISVPKNTWECQVCFVRNGESDNECIACNASKPGSSKNEYSQDKSNEKLKSTLPPEIKFGSTTDQIDAGGFTFDSKTTQVSSNNQFKLISTSVASESTSSGLEGGFKFTPANKNSISTNKAGNPAIFGQGGENEGSSGFKFNFSTGSKKSDNDSGNISIAETKTDIGTKAPIFTFGSQPTNKTDDLNQPSSGNFNFTFGGNDTKPTEDQKTVDIAAKSESKAEKPHAYRSTMGKPPIPQYPIKASGDKAQARIECDMSKVTSDAPATAESATPDVAVTTSSVITSNKDIEKSQPFGNTTSGKASTIKFPETAVQPTIGSGGFIGSDAAAKKPDAVTFSFGNTTASAAKNDSSMPNIALNVTKSENAPSPKIASNPTAMFTFGKSADATTTASGEDFKFGQFTSTAPNTQNTTTIAGTFGQKDTLSSSNLFSFNQTSSTTTATTSEPKFAFGSSAVNKPITTSTISTSNFTFGQTQAQSSSPFTQTLPKTNTGFNFGQASNATSSAAPNSNIGNNKVAFEQQQPSNSIFTFGQQNNNSNNSTGSVGPFGSTSNTTASADVNNAFNQTTKDSTTVSGFGQNTSGNKSVPDGFSFGPPTTTSSSFTGFSFTGNTPQTNLPNSTSAFGNTSSSAIGQQQPQGFSFGNNSNNNNNNNNSSNNNTWPNASSGSQNTPAFQFGANGSSNPGGFAFGSNPSATPQVQQSGFNFGAAGNTSVNPSGFNFGGSQNAPTFTFGASSNDSNQGAGATATRKIRRPIRRKQRT</sequence>
<evidence type="ECO:0000256" key="16">
    <source>
        <dbReference type="ARBA" id="ARBA00060842"/>
    </source>
</evidence>
<keyword evidence="5" id="KW-0479">Metal-binding</keyword>
<evidence type="ECO:0000256" key="13">
    <source>
        <dbReference type="ARBA" id="ARBA00023132"/>
    </source>
</evidence>
<dbReference type="KEGG" id="tad:TRIADDRAFT_57982"/>
<dbReference type="eggNOG" id="KOG4719">
    <property type="taxonomic scope" value="Eukaryota"/>
</dbReference>
<comment type="cofactor">
    <cofactor evidence="1">
        <name>Zn(2+)</name>
        <dbReference type="ChEBI" id="CHEBI:29105"/>
    </cofactor>
</comment>
<feature type="compositionally biased region" description="Basic and acidic residues" evidence="21">
    <location>
        <begin position="16"/>
        <end position="34"/>
    </location>
</feature>
<dbReference type="Proteomes" id="UP000009022">
    <property type="component" value="Unassembled WGS sequence"/>
</dbReference>
<dbReference type="InterPro" id="IPR026054">
    <property type="entry name" value="Nucleoporin"/>
</dbReference>
<gene>
    <name evidence="23" type="ORF">TRIADDRAFT_57982</name>
</gene>
<name>B3S2D4_TRIAD</name>
<feature type="compositionally biased region" description="Polar residues" evidence="21">
    <location>
        <begin position="687"/>
        <end position="723"/>
    </location>
</feature>
<feature type="region of interest" description="Disordered" evidence="21">
    <location>
        <begin position="1"/>
        <end position="68"/>
    </location>
</feature>
<evidence type="ECO:0000256" key="18">
    <source>
        <dbReference type="ARBA" id="ARBA00078197"/>
    </source>
</evidence>
<dbReference type="RefSeq" id="XP_002114307.1">
    <property type="nucleotide sequence ID" value="XM_002114271.1"/>
</dbReference>
<evidence type="ECO:0000256" key="17">
    <source>
        <dbReference type="ARBA" id="ARBA00068609"/>
    </source>
</evidence>
<proteinExistence type="inferred from homology"/>
<evidence type="ECO:0000313" key="24">
    <source>
        <dbReference type="Proteomes" id="UP000009022"/>
    </source>
</evidence>
<evidence type="ECO:0000256" key="6">
    <source>
        <dbReference type="ARBA" id="ARBA00022737"/>
    </source>
</evidence>
<feature type="region of interest" description="Disordered" evidence="21">
    <location>
        <begin position="309"/>
        <end position="378"/>
    </location>
</feature>
<dbReference type="EMBL" id="DS985247">
    <property type="protein sequence ID" value="EDV23397.1"/>
    <property type="molecule type" value="Genomic_DNA"/>
</dbReference>
<keyword evidence="7 20" id="KW-0863">Zinc-finger</keyword>
<feature type="region of interest" description="Disordered" evidence="21">
    <location>
        <begin position="666"/>
        <end position="847"/>
    </location>
</feature>
<keyword evidence="9" id="KW-0862">Zinc</keyword>